<dbReference type="RefSeq" id="WP_179239339.1">
    <property type="nucleotide sequence ID" value="NZ_JACBNQ010000024.1"/>
</dbReference>
<dbReference type="AlphaFoldDB" id="A0A974GXI1"/>
<dbReference type="Pfam" id="PF00440">
    <property type="entry name" value="TetR_N"/>
    <property type="match status" value="1"/>
</dbReference>
<keyword evidence="1 2" id="KW-0238">DNA-binding</keyword>
<organism evidence="4 5">
    <name type="scientific">Sedimentibacter hydroxybenzoicus DSM 7310</name>
    <dbReference type="NCBI Taxonomy" id="1123245"/>
    <lineage>
        <taxon>Bacteria</taxon>
        <taxon>Bacillati</taxon>
        <taxon>Bacillota</taxon>
        <taxon>Tissierellia</taxon>
        <taxon>Sedimentibacter</taxon>
    </lineage>
</organism>
<evidence type="ECO:0000256" key="1">
    <source>
        <dbReference type="ARBA" id="ARBA00023125"/>
    </source>
</evidence>
<feature type="DNA-binding region" description="H-T-H motif" evidence="2">
    <location>
        <begin position="39"/>
        <end position="58"/>
    </location>
</feature>
<dbReference type="SUPFAM" id="SSF48498">
    <property type="entry name" value="Tetracyclin repressor-like, C-terminal domain"/>
    <property type="match status" value="1"/>
</dbReference>
<dbReference type="PANTHER" id="PTHR43479:SF11">
    <property type="entry name" value="ACREF_ENVCD OPERON REPRESSOR-RELATED"/>
    <property type="match status" value="1"/>
</dbReference>
<dbReference type="PANTHER" id="PTHR43479">
    <property type="entry name" value="ACREF/ENVCD OPERON REPRESSOR-RELATED"/>
    <property type="match status" value="1"/>
</dbReference>
<name>A0A974GXI1_SEDHY</name>
<proteinExistence type="predicted"/>
<dbReference type="InterPro" id="IPR001647">
    <property type="entry name" value="HTH_TetR"/>
</dbReference>
<comment type="caution">
    <text evidence="4">The sequence shown here is derived from an EMBL/GenBank/DDBJ whole genome shotgun (WGS) entry which is preliminary data.</text>
</comment>
<evidence type="ECO:0000256" key="2">
    <source>
        <dbReference type="PROSITE-ProRule" id="PRU00335"/>
    </source>
</evidence>
<gene>
    <name evidence="4" type="ORF">HZF24_15850</name>
</gene>
<dbReference type="EMBL" id="JACBNQ010000024">
    <property type="protein sequence ID" value="NYB75622.1"/>
    <property type="molecule type" value="Genomic_DNA"/>
</dbReference>
<evidence type="ECO:0000313" key="4">
    <source>
        <dbReference type="EMBL" id="NYB75622.1"/>
    </source>
</evidence>
<dbReference type="Proteomes" id="UP000611629">
    <property type="component" value="Unassembled WGS sequence"/>
</dbReference>
<reference evidence="4" key="1">
    <citation type="submission" date="2020-07" db="EMBL/GenBank/DDBJ databases">
        <title>Genomic analysis of a strain of Sedimentibacter Hydroxybenzoicus DSM7310.</title>
        <authorList>
            <person name="Ma S."/>
        </authorList>
    </citation>
    <scope>NUCLEOTIDE SEQUENCE</scope>
    <source>
        <strain evidence="4">DSM 7310</strain>
    </source>
</reference>
<dbReference type="SUPFAM" id="SSF46689">
    <property type="entry name" value="Homeodomain-like"/>
    <property type="match status" value="1"/>
</dbReference>
<dbReference type="InterPro" id="IPR036271">
    <property type="entry name" value="Tet_transcr_reg_TetR-rel_C_sf"/>
</dbReference>
<dbReference type="Gene3D" id="1.10.357.10">
    <property type="entry name" value="Tetracycline Repressor, domain 2"/>
    <property type="match status" value="2"/>
</dbReference>
<sequence>MNGPKTQLTLRELNFAKTRYKILQTFLELNMKKDYENITVDDICDVAEISRGTFFNYFPTKEHIYTYYGWCFCARLFVELNTEKYKKSSSYDKIKFIFDFTVKEDNKYDNQMPLFISHILRRDMNIIKEVEYTKSDYIYQFPNDEALITDSLKIRIPTVGELLINLLKEGIEKKEFKSDIDIKKAVFHLLSIYFSPYIIYKFLRQECPLEEVYTALLDDIIEPMRNKD</sequence>
<dbReference type="GO" id="GO:0003677">
    <property type="term" value="F:DNA binding"/>
    <property type="evidence" value="ECO:0007669"/>
    <property type="project" value="UniProtKB-UniRule"/>
</dbReference>
<dbReference type="InterPro" id="IPR050624">
    <property type="entry name" value="HTH-type_Tx_Regulator"/>
</dbReference>
<protein>
    <submittedName>
        <fullName evidence="4">TetR/AcrR family transcriptional regulator</fullName>
    </submittedName>
</protein>
<keyword evidence="5" id="KW-1185">Reference proteome</keyword>
<accession>A0A974GXI1</accession>
<feature type="domain" description="HTH tetR-type" evidence="3">
    <location>
        <begin position="16"/>
        <end position="76"/>
    </location>
</feature>
<evidence type="ECO:0000313" key="5">
    <source>
        <dbReference type="Proteomes" id="UP000611629"/>
    </source>
</evidence>
<dbReference type="PROSITE" id="PS50977">
    <property type="entry name" value="HTH_TETR_2"/>
    <property type="match status" value="1"/>
</dbReference>
<dbReference type="InterPro" id="IPR009057">
    <property type="entry name" value="Homeodomain-like_sf"/>
</dbReference>
<evidence type="ECO:0000259" key="3">
    <source>
        <dbReference type="PROSITE" id="PS50977"/>
    </source>
</evidence>